<dbReference type="Gene3D" id="3.30.70.100">
    <property type="match status" value="1"/>
</dbReference>
<dbReference type="OrthoDB" id="9806380at2"/>
<dbReference type="PANTHER" id="PTHR41521">
    <property type="match status" value="1"/>
</dbReference>
<dbReference type="Pfam" id="PF07045">
    <property type="entry name" value="DUF1330"/>
    <property type="match status" value="1"/>
</dbReference>
<dbReference type="Proteomes" id="UP000320244">
    <property type="component" value="Unassembled WGS sequence"/>
</dbReference>
<organism evidence="2 3">
    <name type="scientific">Leekyejoonella antrihumi</name>
    <dbReference type="NCBI Taxonomy" id="1660198"/>
    <lineage>
        <taxon>Bacteria</taxon>
        <taxon>Bacillati</taxon>
        <taxon>Actinomycetota</taxon>
        <taxon>Actinomycetes</taxon>
        <taxon>Micrococcales</taxon>
        <taxon>Dermacoccaceae</taxon>
        <taxon>Leekyejoonella</taxon>
    </lineage>
</organism>
<dbReference type="AlphaFoldDB" id="A0A563E8U6"/>
<evidence type="ECO:0000313" key="3">
    <source>
        <dbReference type="Proteomes" id="UP000320244"/>
    </source>
</evidence>
<reference evidence="2 3" key="1">
    <citation type="submission" date="2019-05" db="EMBL/GenBank/DDBJ databases">
        <authorList>
            <person name="Lee S.D."/>
        </authorList>
    </citation>
    <scope>NUCLEOTIDE SEQUENCE [LARGE SCALE GENOMIC DNA]</scope>
    <source>
        <strain evidence="2 3">C5-26</strain>
    </source>
</reference>
<dbReference type="InterPro" id="IPR010753">
    <property type="entry name" value="DUF1330"/>
</dbReference>
<keyword evidence="3" id="KW-1185">Reference proteome</keyword>
<accession>A0A563E8U6</accession>
<dbReference type="RefSeq" id="WP_146314722.1">
    <property type="nucleotide sequence ID" value="NZ_VCQV01000001.1"/>
</dbReference>
<sequence>MAAKGYWVGRVQVHDQDKYAKYVEASAPAYTQFGARFLVRGGSYTAVEGAAYDRNVVIEFPDYQTAMDCYQSEVYGAAKLFRQAGATADIIVVEGYDGPQPGDS</sequence>
<comment type="caution">
    <text evidence="2">The sequence shown here is derived from an EMBL/GenBank/DDBJ whole genome shotgun (WGS) entry which is preliminary data.</text>
</comment>
<reference evidence="2 3" key="2">
    <citation type="submission" date="2019-08" db="EMBL/GenBank/DDBJ databases">
        <title>Jejuicoccus antrihumi gen. nov., sp. nov., a new member of the family Dermacoccaceae isolated from a cave.</title>
        <authorList>
            <person name="Schumann P."/>
            <person name="Kim I.S."/>
        </authorList>
    </citation>
    <scope>NUCLEOTIDE SEQUENCE [LARGE SCALE GENOMIC DNA]</scope>
    <source>
        <strain evidence="2 3">C5-26</strain>
    </source>
</reference>
<gene>
    <name evidence="2" type="ORF">FGL98_00625</name>
</gene>
<protein>
    <submittedName>
        <fullName evidence="2">DUF1330 domain-containing protein</fullName>
    </submittedName>
</protein>
<name>A0A563E8U6_9MICO</name>
<evidence type="ECO:0000259" key="1">
    <source>
        <dbReference type="Pfam" id="PF07045"/>
    </source>
</evidence>
<dbReference type="InterPro" id="IPR011008">
    <property type="entry name" value="Dimeric_a/b-barrel"/>
</dbReference>
<evidence type="ECO:0000313" key="2">
    <source>
        <dbReference type="EMBL" id="TWP38940.1"/>
    </source>
</evidence>
<proteinExistence type="predicted"/>
<dbReference type="PANTHER" id="PTHR41521:SF4">
    <property type="entry name" value="BLR0684 PROTEIN"/>
    <property type="match status" value="1"/>
</dbReference>
<dbReference type="SUPFAM" id="SSF54909">
    <property type="entry name" value="Dimeric alpha+beta barrel"/>
    <property type="match status" value="1"/>
</dbReference>
<feature type="domain" description="DUF1330" evidence="1">
    <location>
        <begin position="4"/>
        <end position="96"/>
    </location>
</feature>
<dbReference type="EMBL" id="VCQV01000001">
    <property type="protein sequence ID" value="TWP38940.1"/>
    <property type="molecule type" value="Genomic_DNA"/>
</dbReference>